<gene>
    <name evidence="4" type="ORF">K432DRAFT_327031</name>
</gene>
<dbReference type="Proteomes" id="UP000250266">
    <property type="component" value="Unassembled WGS sequence"/>
</dbReference>
<feature type="domain" description="Ubiquinol-cytochrome c chaperone" evidence="3">
    <location>
        <begin position="168"/>
        <end position="308"/>
    </location>
</feature>
<dbReference type="OrthoDB" id="10253878at2759"/>
<dbReference type="GO" id="GO:0005739">
    <property type="term" value="C:mitochondrion"/>
    <property type="evidence" value="ECO:0007669"/>
    <property type="project" value="TreeGrafter"/>
</dbReference>
<proteinExistence type="inferred from homology"/>
<accession>A0A8E2JFV3</accession>
<dbReference type="InterPro" id="IPR021150">
    <property type="entry name" value="Ubiq_cyt_c_chap"/>
</dbReference>
<organism evidence="4 5">
    <name type="scientific">Lepidopterella palustris CBS 459.81</name>
    <dbReference type="NCBI Taxonomy" id="1314670"/>
    <lineage>
        <taxon>Eukaryota</taxon>
        <taxon>Fungi</taxon>
        <taxon>Dikarya</taxon>
        <taxon>Ascomycota</taxon>
        <taxon>Pezizomycotina</taxon>
        <taxon>Dothideomycetes</taxon>
        <taxon>Pleosporomycetidae</taxon>
        <taxon>Mytilinidiales</taxon>
        <taxon>Argynnaceae</taxon>
        <taxon>Lepidopterella</taxon>
    </lineage>
</organism>
<evidence type="ECO:0000313" key="5">
    <source>
        <dbReference type="Proteomes" id="UP000250266"/>
    </source>
</evidence>
<protein>
    <recommendedName>
        <fullName evidence="3">Ubiquinol-cytochrome c chaperone domain-containing protein</fullName>
    </recommendedName>
</protein>
<reference evidence="4 5" key="1">
    <citation type="journal article" date="2016" name="Nat. Commun.">
        <title>Ectomycorrhizal ecology is imprinted in the genome of the dominant symbiotic fungus Cenococcum geophilum.</title>
        <authorList>
            <consortium name="DOE Joint Genome Institute"/>
            <person name="Peter M."/>
            <person name="Kohler A."/>
            <person name="Ohm R.A."/>
            <person name="Kuo A."/>
            <person name="Krutzmann J."/>
            <person name="Morin E."/>
            <person name="Arend M."/>
            <person name="Barry K.W."/>
            <person name="Binder M."/>
            <person name="Choi C."/>
            <person name="Clum A."/>
            <person name="Copeland A."/>
            <person name="Grisel N."/>
            <person name="Haridas S."/>
            <person name="Kipfer T."/>
            <person name="LaButti K."/>
            <person name="Lindquist E."/>
            <person name="Lipzen A."/>
            <person name="Maire R."/>
            <person name="Meier B."/>
            <person name="Mihaltcheva S."/>
            <person name="Molinier V."/>
            <person name="Murat C."/>
            <person name="Poggeler S."/>
            <person name="Quandt C.A."/>
            <person name="Sperisen C."/>
            <person name="Tritt A."/>
            <person name="Tisserant E."/>
            <person name="Crous P.W."/>
            <person name="Henrissat B."/>
            <person name="Nehls U."/>
            <person name="Egli S."/>
            <person name="Spatafora J.W."/>
            <person name="Grigoriev I.V."/>
            <person name="Martin F.M."/>
        </authorList>
    </citation>
    <scope>NUCLEOTIDE SEQUENCE [LARGE SCALE GENOMIC DNA]</scope>
    <source>
        <strain evidence="4 5">CBS 459.81</strain>
    </source>
</reference>
<dbReference type="AlphaFoldDB" id="A0A8E2JFV3"/>
<dbReference type="PANTHER" id="PTHR12184:SF1">
    <property type="entry name" value="UBIQUINOL-CYTOCHROME-C REDUCTASE COMPLEX ASSEMBLY FACTOR 1"/>
    <property type="match status" value="1"/>
</dbReference>
<dbReference type="Pfam" id="PF03981">
    <property type="entry name" value="Ubiq_cyt_C_chap"/>
    <property type="match status" value="1"/>
</dbReference>
<sequence length="330" mass="36623">MATNHTCRVCLSSLTKKSRLLSSPHLLPHKFASYIGSTSLRSLTSPSRYPTQLDLPTGSTSIAGALAHSDPVVKKTSPAPKNPDPASPGQNPLPALSTARLAQQLRKRASGTTETYVAYGATEQLFKECSRHADYTIPEVLKKGGVAPKNDAGEDVGVGTGWWYESVHLTPTFNTWAQITFIHMYMLTVRFRLFPAAHAPSWHQHLLDHFFHNAEDRMAMYHGMAARSIRNKYLKDLYIQWRGVLAAYDEGLVKGDAVLATAIWRNVFKADQATDVRALAEVVGWMRREIKRLDKASDGEVSGGGWRFVGDPNEARADVMLESQMMKEKV</sequence>
<evidence type="ECO:0000313" key="4">
    <source>
        <dbReference type="EMBL" id="OCK81095.1"/>
    </source>
</evidence>
<feature type="region of interest" description="Disordered" evidence="2">
    <location>
        <begin position="71"/>
        <end position="94"/>
    </location>
</feature>
<evidence type="ECO:0000256" key="2">
    <source>
        <dbReference type="SAM" id="MobiDB-lite"/>
    </source>
</evidence>
<evidence type="ECO:0000256" key="1">
    <source>
        <dbReference type="ARBA" id="ARBA00006407"/>
    </source>
</evidence>
<dbReference type="EMBL" id="KV744934">
    <property type="protein sequence ID" value="OCK81095.1"/>
    <property type="molecule type" value="Genomic_DNA"/>
</dbReference>
<dbReference type="GO" id="GO:0034551">
    <property type="term" value="P:mitochondrial respiratory chain complex III assembly"/>
    <property type="evidence" value="ECO:0007669"/>
    <property type="project" value="TreeGrafter"/>
</dbReference>
<evidence type="ECO:0000259" key="3">
    <source>
        <dbReference type="Pfam" id="PF03981"/>
    </source>
</evidence>
<name>A0A8E2JFV3_9PEZI</name>
<dbReference type="PANTHER" id="PTHR12184">
    <property type="entry name" value="UBIQUINOL-CYTOCHROME C REDUCTASE COMPLEX ASSEMBLY FACTOR 1 FAMILY MEMBER"/>
    <property type="match status" value="1"/>
</dbReference>
<comment type="similarity">
    <text evidence="1">Belongs to the CBP3 family.</text>
</comment>
<dbReference type="InterPro" id="IPR007129">
    <property type="entry name" value="Ubiqinol_cyt_c_chaperone_CPB3"/>
</dbReference>
<keyword evidence="5" id="KW-1185">Reference proteome</keyword>